<comment type="caution">
    <text evidence="3">The sequence shown here is derived from an EMBL/GenBank/DDBJ whole genome shotgun (WGS) entry which is preliminary data.</text>
</comment>
<evidence type="ECO:0000256" key="1">
    <source>
        <dbReference type="ARBA" id="ARBA00009129"/>
    </source>
</evidence>
<sequence>MNNDIFSGKWNQLKGEMKKQWGNLTDDEIDRLDGEKDVVIGKIQEKYGKSKEQAESEFNNWYNELDPSVKNRLNRK</sequence>
<dbReference type="SUPFAM" id="SSF69047">
    <property type="entry name" value="Hypothetical protein YjbJ"/>
    <property type="match status" value="1"/>
</dbReference>
<dbReference type="OrthoDB" id="9796058at2"/>
<dbReference type="PANTHER" id="PTHR34977">
    <property type="entry name" value="UPF0337 PROTEIN YJBJ"/>
    <property type="match status" value="1"/>
</dbReference>
<dbReference type="RefSeq" id="WP_104408842.1">
    <property type="nucleotide sequence ID" value="NZ_PTIS01000001.1"/>
</dbReference>
<gene>
    <name evidence="3" type="ORF">BD821_101100</name>
</gene>
<dbReference type="EMBL" id="PTIS01000001">
    <property type="protein sequence ID" value="PPK49440.1"/>
    <property type="molecule type" value="Genomic_DNA"/>
</dbReference>
<name>A0A2S6G0X1_9CLOT</name>
<dbReference type="Proteomes" id="UP000239863">
    <property type="component" value="Unassembled WGS sequence"/>
</dbReference>
<protein>
    <submittedName>
        <fullName evidence="3">Uncharacterized protein YjbJ (UPF0337 family)</fullName>
    </submittedName>
</protein>
<evidence type="ECO:0000313" key="4">
    <source>
        <dbReference type="Proteomes" id="UP000239863"/>
    </source>
</evidence>
<dbReference type="PIRSF" id="PIRSF039008">
    <property type="entry name" value="YjbJ"/>
    <property type="match status" value="1"/>
</dbReference>
<comment type="similarity">
    <text evidence="1">Belongs to the UPF0337 (CsbD) family.</text>
</comment>
<proteinExistence type="inferred from homology"/>
<dbReference type="PANTHER" id="PTHR34977:SF1">
    <property type="entry name" value="UPF0337 PROTEIN YJBJ"/>
    <property type="match status" value="1"/>
</dbReference>
<evidence type="ECO:0000313" key="3">
    <source>
        <dbReference type="EMBL" id="PPK49440.1"/>
    </source>
</evidence>
<accession>A0A2S6G0X1</accession>
<dbReference type="InterPro" id="IPR036629">
    <property type="entry name" value="YjbJ_sf"/>
</dbReference>
<dbReference type="InterPro" id="IPR050423">
    <property type="entry name" value="UPF0337_stress_rsp"/>
</dbReference>
<dbReference type="Gene3D" id="1.10.1470.10">
    <property type="entry name" value="YjbJ"/>
    <property type="match status" value="1"/>
</dbReference>
<evidence type="ECO:0000259" key="2">
    <source>
        <dbReference type="Pfam" id="PF05532"/>
    </source>
</evidence>
<dbReference type="AlphaFoldDB" id="A0A2S6G0X1"/>
<organism evidence="3 4">
    <name type="scientific">Clostridium algidicarnis DSM 15099</name>
    <dbReference type="NCBI Taxonomy" id="1121295"/>
    <lineage>
        <taxon>Bacteria</taxon>
        <taxon>Bacillati</taxon>
        <taxon>Bacillota</taxon>
        <taxon>Clostridia</taxon>
        <taxon>Eubacteriales</taxon>
        <taxon>Clostridiaceae</taxon>
        <taxon>Clostridium</taxon>
    </lineage>
</organism>
<dbReference type="InterPro" id="IPR026042">
    <property type="entry name" value="YjbJ"/>
</dbReference>
<reference evidence="3 4" key="1">
    <citation type="submission" date="2018-02" db="EMBL/GenBank/DDBJ databases">
        <title>Genomic Encyclopedia of Archaeal and Bacterial Type Strains, Phase II (KMG-II): from individual species to whole genera.</title>
        <authorList>
            <person name="Goeker M."/>
        </authorList>
    </citation>
    <scope>NUCLEOTIDE SEQUENCE [LARGE SCALE GENOMIC DNA]</scope>
    <source>
        <strain evidence="3 4">DSM 15099</strain>
    </source>
</reference>
<dbReference type="Pfam" id="PF05532">
    <property type="entry name" value="CsbD"/>
    <property type="match status" value="1"/>
</dbReference>
<dbReference type="InterPro" id="IPR008462">
    <property type="entry name" value="CsbD"/>
</dbReference>
<feature type="domain" description="CsbD-like" evidence="2">
    <location>
        <begin position="4"/>
        <end position="55"/>
    </location>
</feature>